<sequence>MTSSTKGIKFSEIIKTLNQNYPLSLAEKWDNVGVLVENSDSSEKMIENVFLTIDLTEPVLQEAIDKKSDFIITYHPPLFASFKQVTQKSASQRIATKAIENKIPIYSPHSILDSVENGMNDWIAKGLLKMTEGKGQVRPIQPVQDSVNTSSKYSHKLTVYTQIDKEQKLVSSMTLNVLTNFVEYGKIEYGLQSSQISETTEKLSGELKDFIVGWELKPFVEKLSSSEKGAGRFVTLSKEVTIEEAVKCVKSLFNMEYIRLAKPLDGKTKGIKTISLCAGSGGMLIFNEKADLYLTGELKHHEILDANAKGSYVIVCDHSNSERGYLPEYKSALSTLFKDKLNFTISTLDKDPLSIV</sequence>
<evidence type="ECO:0000256" key="2">
    <source>
        <dbReference type="ARBA" id="ARBA00019069"/>
    </source>
</evidence>
<dbReference type="PANTHER" id="PTHR13799">
    <property type="entry name" value="NGG1 INTERACTING FACTOR 3"/>
    <property type="match status" value="1"/>
</dbReference>
<keyword evidence="4" id="KW-0479">Metal-binding</keyword>
<dbReference type="FunCoup" id="A0A152A5K5">
    <property type="interactions" value="665"/>
</dbReference>
<evidence type="ECO:0000256" key="1">
    <source>
        <dbReference type="ARBA" id="ARBA00006964"/>
    </source>
</evidence>
<accession>A0A152A5K5</accession>
<dbReference type="PANTHER" id="PTHR13799:SF13">
    <property type="entry name" value="NIF3-LIKE PROTEIN 1"/>
    <property type="match status" value="1"/>
</dbReference>
<dbReference type="Gene3D" id="3.40.1390.30">
    <property type="entry name" value="NIF3 (NGG1p interacting factor 3)-like"/>
    <property type="match status" value="2"/>
</dbReference>
<feature type="binding site" evidence="4">
    <location>
        <position position="75"/>
    </location>
    <ligand>
        <name>a divalent metal cation</name>
        <dbReference type="ChEBI" id="CHEBI:60240"/>
        <label>1</label>
    </ligand>
</feature>
<proteinExistence type="inferred from homology"/>
<evidence type="ECO:0000256" key="4">
    <source>
        <dbReference type="PIRSR" id="PIRSR602678-1"/>
    </source>
</evidence>
<dbReference type="Proteomes" id="UP000076078">
    <property type="component" value="Unassembled WGS sequence"/>
</dbReference>
<dbReference type="STRING" id="361077.A0A152A5K5"/>
<dbReference type="FunFam" id="3.40.1390.30:FF:000001">
    <property type="entry name" value="GTP cyclohydrolase 1 type 2"/>
    <property type="match status" value="1"/>
</dbReference>
<dbReference type="GO" id="GO:0046872">
    <property type="term" value="F:metal ion binding"/>
    <property type="evidence" value="ECO:0007669"/>
    <property type="project" value="UniProtKB-KW"/>
</dbReference>
<dbReference type="InParanoid" id="A0A152A5K5"/>
<organism evidence="5 6">
    <name type="scientific">Tieghemostelium lacteum</name>
    <name type="common">Slime mold</name>
    <name type="synonym">Dictyostelium lacteum</name>
    <dbReference type="NCBI Taxonomy" id="361077"/>
    <lineage>
        <taxon>Eukaryota</taxon>
        <taxon>Amoebozoa</taxon>
        <taxon>Evosea</taxon>
        <taxon>Eumycetozoa</taxon>
        <taxon>Dictyostelia</taxon>
        <taxon>Dictyosteliales</taxon>
        <taxon>Raperosteliaceae</taxon>
        <taxon>Tieghemostelium</taxon>
    </lineage>
</organism>
<dbReference type="GO" id="GO:0005739">
    <property type="term" value="C:mitochondrion"/>
    <property type="evidence" value="ECO:0007669"/>
    <property type="project" value="TreeGrafter"/>
</dbReference>
<reference evidence="5 6" key="1">
    <citation type="submission" date="2015-12" db="EMBL/GenBank/DDBJ databases">
        <title>Dictyostelia acquired genes for synthesis and detection of signals that induce cell-type specialization by lateral gene transfer from prokaryotes.</title>
        <authorList>
            <person name="Gloeckner G."/>
            <person name="Schaap P."/>
        </authorList>
    </citation>
    <scope>NUCLEOTIDE SEQUENCE [LARGE SCALE GENOMIC DNA]</scope>
    <source>
        <strain evidence="5 6">TK</strain>
    </source>
</reference>
<name>A0A152A5K5_TIELA</name>
<evidence type="ECO:0000256" key="3">
    <source>
        <dbReference type="PIRNR" id="PIRNR037490"/>
    </source>
</evidence>
<feature type="binding site" evidence="4">
    <location>
        <position position="322"/>
    </location>
    <ligand>
        <name>a divalent metal cation</name>
        <dbReference type="ChEBI" id="CHEBI:60240"/>
        <label>1</label>
    </ligand>
</feature>
<dbReference type="SUPFAM" id="SSF102705">
    <property type="entry name" value="NIF3 (NGG1p interacting factor 3)-like"/>
    <property type="match status" value="1"/>
</dbReference>
<evidence type="ECO:0000313" key="6">
    <source>
        <dbReference type="Proteomes" id="UP000076078"/>
    </source>
</evidence>
<dbReference type="PIRSF" id="PIRSF037490">
    <property type="entry name" value="UCP037490_NIF3_euk"/>
    <property type="match status" value="1"/>
</dbReference>
<feature type="binding site" evidence="4">
    <location>
        <position position="113"/>
    </location>
    <ligand>
        <name>a divalent metal cation</name>
        <dbReference type="ChEBI" id="CHEBI:60240"/>
        <label>1</label>
    </ligand>
</feature>
<dbReference type="InterPro" id="IPR036069">
    <property type="entry name" value="DUF34/NIF3_sf"/>
</dbReference>
<dbReference type="OMA" id="NFDKTHL"/>
<gene>
    <name evidence="5" type="ORF">DLAC_01499</name>
</gene>
<dbReference type="OrthoDB" id="3345469at2759"/>
<dbReference type="Pfam" id="PF01784">
    <property type="entry name" value="DUF34_NIF3"/>
    <property type="match status" value="1"/>
</dbReference>
<evidence type="ECO:0000313" key="5">
    <source>
        <dbReference type="EMBL" id="KYR01510.1"/>
    </source>
</evidence>
<dbReference type="NCBIfam" id="TIGR00486">
    <property type="entry name" value="YbgI_SA1388"/>
    <property type="match status" value="1"/>
</dbReference>
<protein>
    <recommendedName>
        <fullName evidence="2 3">NIF3-like protein 1</fullName>
    </recommendedName>
</protein>
<comment type="similarity">
    <text evidence="1 3">Belongs to the GTP cyclohydrolase I type 2/NIF3 family.</text>
</comment>
<dbReference type="InterPro" id="IPR002678">
    <property type="entry name" value="DUF34/NIF3"/>
</dbReference>
<dbReference type="InterPro" id="IPR017222">
    <property type="entry name" value="DUF34/NIF3_animal"/>
</dbReference>
<feature type="binding site" evidence="4">
    <location>
        <position position="318"/>
    </location>
    <ligand>
        <name>a divalent metal cation</name>
        <dbReference type="ChEBI" id="CHEBI:60240"/>
        <label>1</label>
    </ligand>
</feature>
<dbReference type="AlphaFoldDB" id="A0A152A5K5"/>
<keyword evidence="6" id="KW-1185">Reference proteome</keyword>
<comment type="caution">
    <text evidence="5">The sequence shown here is derived from an EMBL/GenBank/DDBJ whole genome shotgun (WGS) entry which is preliminary data.</text>
</comment>
<dbReference type="EMBL" id="LODT01000006">
    <property type="protein sequence ID" value="KYR01510.1"/>
    <property type="molecule type" value="Genomic_DNA"/>
</dbReference>